<proteinExistence type="predicted"/>
<dbReference type="RefSeq" id="XP_009164910.1">
    <property type="nucleotide sequence ID" value="XM_009166646.1"/>
</dbReference>
<sequence length="235" mass="26355">MGSPRWATSMGRGTVSHDPVAPTTAIIHPNYYLQSFPTVIDFVNRQKVWQCLFSIRVLHKFLTLLKALYADCRGRVKVYGNLLPEFTTGVMRSSLDLNSQGFYSVSAVPYFADYMVKNEAAWCSTFNCLKTSQKRDSAGFQRPACHDQAIHGNRADSGAKPVAGRPSIKKFERLQRSDLNALSSLESHVGGRFGVKAYRTDNGQRLPQLCAIHQLFLAQTNFLPKRSHHITTNCK</sequence>
<evidence type="ECO:0000313" key="2">
    <source>
        <dbReference type="Proteomes" id="UP000054324"/>
    </source>
</evidence>
<protein>
    <submittedName>
        <fullName evidence="1">Uncharacterized protein</fullName>
    </submittedName>
</protein>
<dbReference type="CTD" id="20316601"/>
<reference evidence="1 2" key="1">
    <citation type="submission" date="2013-11" db="EMBL/GenBank/DDBJ databases">
        <title>Opisthorchis viverrini - life in the bile duct.</title>
        <authorList>
            <person name="Young N.D."/>
            <person name="Nagarajan N."/>
            <person name="Lin S.J."/>
            <person name="Korhonen P.K."/>
            <person name="Jex A.R."/>
            <person name="Hall R.S."/>
            <person name="Safavi-Hemami H."/>
            <person name="Kaewkong W."/>
            <person name="Bertrand D."/>
            <person name="Gao S."/>
            <person name="Seet Q."/>
            <person name="Wongkham S."/>
            <person name="Teh B.T."/>
            <person name="Wongkham C."/>
            <person name="Intapan P.M."/>
            <person name="Maleewong W."/>
            <person name="Yang X."/>
            <person name="Hu M."/>
            <person name="Wang Z."/>
            <person name="Hofmann A."/>
            <person name="Sternberg P.W."/>
            <person name="Tan P."/>
            <person name="Wang J."/>
            <person name="Gasser R.B."/>
        </authorList>
    </citation>
    <scope>NUCLEOTIDE SEQUENCE [LARGE SCALE GENOMIC DNA]</scope>
</reference>
<dbReference type="AlphaFoldDB" id="A0A075AIB9"/>
<dbReference type="GeneID" id="20316601"/>
<gene>
    <name evidence="1" type="ORF">T265_02413</name>
</gene>
<dbReference type="Proteomes" id="UP000054324">
    <property type="component" value="Unassembled WGS sequence"/>
</dbReference>
<dbReference type="STRING" id="6198.A0A075AIB9"/>
<name>A0A075AIB9_OPIVI</name>
<accession>A0A075AIB9</accession>
<dbReference type="EMBL" id="KL596647">
    <property type="protein sequence ID" value="KER31364.1"/>
    <property type="molecule type" value="Genomic_DNA"/>
</dbReference>
<dbReference type="OrthoDB" id="410104at2759"/>
<organism evidence="1 2">
    <name type="scientific">Opisthorchis viverrini</name>
    <name type="common">Southeast Asian liver fluke</name>
    <dbReference type="NCBI Taxonomy" id="6198"/>
    <lineage>
        <taxon>Eukaryota</taxon>
        <taxon>Metazoa</taxon>
        <taxon>Spiralia</taxon>
        <taxon>Lophotrochozoa</taxon>
        <taxon>Platyhelminthes</taxon>
        <taxon>Trematoda</taxon>
        <taxon>Digenea</taxon>
        <taxon>Opisthorchiida</taxon>
        <taxon>Opisthorchiata</taxon>
        <taxon>Opisthorchiidae</taxon>
        <taxon>Opisthorchis</taxon>
    </lineage>
</organism>
<keyword evidence="2" id="KW-1185">Reference proteome</keyword>
<dbReference type="KEGG" id="ovi:T265_02413"/>
<evidence type="ECO:0000313" key="1">
    <source>
        <dbReference type="EMBL" id="KER31364.1"/>
    </source>
</evidence>